<feature type="transmembrane region" description="Helical" evidence="19">
    <location>
        <begin position="179"/>
        <end position="201"/>
    </location>
</feature>
<feature type="domain" description="Cytochrome b/b6 C-terminal region profile" evidence="21">
    <location>
        <begin position="211"/>
        <end position="381"/>
    </location>
</feature>
<protein>
    <recommendedName>
        <fullName evidence="4 19">Cytochrome b</fullName>
    </recommendedName>
</protein>
<evidence type="ECO:0000256" key="9">
    <source>
        <dbReference type="ARBA" id="ARBA00022723"/>
    </source>
</evidence>
<evidence type="ECO:0000256" key="13">
    <source>
        <dbReference type="ARBA" id="ARBA00023004"/>
    </source>
</evidence>
<comment type="similarity">
    <text evidence="19">Belongs to the cytochrome b family.</text>
</comment>
<name>A0A0A6ZKV5_9HYME</name>
<keyword evidence="9 18" id="KW-0479">Metal-binding</keyword>
<evidence type="ECO:0000256" key="14">
    <source>
        <dbReference type="ARBA" id="ARBA00023075"/>
    </source>
</evidence>
<evidence type="ECO:0000256" key="11">
    <source>
        <dbReference type="ARBA" id="ARBA00022982"/>
    </source>
</evidence>
<dbReference type="AlphaFoldDB" id="A0A0A6ZKV5"/>
<feature type="transmembrane region" description="Helical" evidence="19">
    <location>
        <begin position="146"/>
        <end position="167"/>
    </location>
</feature>
<feature type="transmembrane region" description="Helical" evidence="19">
    <location>
        <begin position="347"/>
        <end position="370"/>
    </location>
</feature>
<dbReference type="InterPro" id="IPR005797">
    <property type="entry name" value="Cyt_b/b6_N"/>
</dbReference>
<dbReference type="CDD" id="cd00290">
    <property type="entry name" value="cytochrome_b_C"/>
    <property type="match status" value="1"/>
</dbReference>
<geneLocation type="mitochondrion" evidence="22"/>
<evidence type="ECO:0000256" key="17">
    <source>
        <dbReference type="PIRSR" id="PIRSR038885-1"/>
    </source>
</evidence>
<evidence type="ECO:0000256" key="15">
    <source>
        <dbReference type="ARBA" id="ARBA00023128"/>
    </source>
</evidence>
<evidence type="ECO:0000259" key="20">
    <source>
        <dbReference type="PROSITE" id="PS51002"/>
    </source>
</evidence>
<dbReference type="InterPro" id="IPR048260">
    <property type="entry name" value="Cytochrome_b_C_euk/bac"/>
</dbReference>
<dbReference type="InterPro" id="IPR030689">
    <property type="entry name" value="Cytochrome_b"/>
</dbReference>
<dbReference type="GO" id="GO:0045275">
    <property type="term" value="C:respiratory chain complex III"/>
    <property type="evidence" value="ECO:0007669"/>
    <property type="project" value="InterPro"/>
</dbReference>
<evidence type="ECO:0000256" key="8">
    <source>
        <dbReference type="ARBA" id="ARBA00022692"/>
    </source>
</evidence>
<comment type="subunit">
    <text evidence="3">The main subunits of complex b-c1 are: cytochrome b, cytochrome c1 and the Rieske protein.</text>
</comment>
<comment type="subcellular location">
    <subcellularLocation>
        <location evidence="2">Mitochondrion inner membrane</location>
        <topology evidence="2">Multi-pass membrane protein</topology>
    </subcellularLocation>
</comment>
<dbReference type="InterPro" id="IPR027387">
    <property type="entry name" value="Cytb/b6-like_sf"/>
</dbReference>
<keyword evidence="15 19" id="KW-0496">Mitochondrion</keyword>
<dbReference type="EMBL" id="KF385870">
    <property type="protein sequence ID" value="AHA52498.1"/>
    <property type="molecule type" value="Genomic_DNA"/>
</dbReference>
<reference evidence="22" key="1">
    <citation type="submission" date="2013-07" db="EMBL/GenBank/DDBJ databases">
        <title>The comparative mitochondrial genomes from Braconidae subfamilies and the phylogeny of the Hymenoptera.</title>
        <authorList>
            <person name="Li Q."/>
            <person name="Wei S.J."/>
            <person name="Chen X.X."/>
        </authorList>
    </citation>
    <scope>NUCLEOTIDE SEQUENCE</scope>
</reference>
<dbReference type="GO" id="GO:0006122">
    <property type="term" value="P:mitochondrial electron transport, ubiquinol to cytochrome c"/>
    <property type="evidence" value="ECO:0007669"/>
    <property type="project" value="TreeGrafter"/>
</dbReference>
<keyword evidence="8 19" id="KW-0812">Transmembrane</keyword>
<evidence type="ECO:0000256" key="7">
    <source>
        <dbReference type="ARBA" id="ARBA00022660"/>
    </source>
</evidence>
<feature type="transmembrane region" description="Helical" evidence="19">
    <location>
        <begin position="78"/>
        <end position="99"/>
    </location>
</feature>
<dbReference type="PANTHER" id="PTHR19271:SF16">
    <property type="entry name" value="CYTOCHROME B"/>
    <property type="match status" value="1"/>
</dbReference>
<dbReference type="GO" id="GO:0016491">
    <property type="term" value="F:oxidoreductase activity"/>
    <property type="evidence" value="ECO:0007669"/>
    <property type="project" value="UniProtKB-UniRule"/>
</dbReference>
<dbReference type="GO" id="GO:0008121">
    <property type="term" value="F:quinol-cytochrome-c reductase activity"/>
    <property type="evidence" value="ECO:0007669"/>
    <property type="project" value="InterPro"/>
</dbReference>
<sequence length="381" mass="44768">MFKTIFKSNDLLNFISGMIIKLPSPINLTIWWNLGVLLGLCLIIQILTGFFLTMHYVSNVNYSFFSVIHIMKDVNLGWLIRLIHMNGASFFFIFIYLHIGRGLYFGSYKLIKVWIVGVMILLILMMTAFMGYVLPWGQMSFWGATVITNLLSALPYLGTMLVEWLWGGFSVDNPTLNRFYSFHFILPFILLAMVLIHLIFLHEYGSNNPLGLNSNFYKIVFHNYYSFKDLLGGLMMIYMLIYFILQIPYVLSDPENFLEANSMITPVHIQPEWYFLFAYTILRSIPNKLSGVIALVLSILILILMSFMYLNNKFQSLQFYPLNQIYFWFFICIFMLLTWLGSQPVEAPYILMSQILTILYFTYFFFNYLIMKCWDLILNKI</sequence>
<evidence type="ECO:0000256" key="19">
    <source>
        <dbReference type="RuleBase" id="RU362117"/>
    </source>
</evidence>
<keyword evidence="5 19" id="KW-0813">Transport</keyword>
<evidence type="ECO:0000256" key="6">
    <source>
        <dbReference type="ARBA" id="ARBA00022617"/>
    </source>
</evidence>
<evidence type="ECO:0000256" key="18">
    <source>
        <dbReference type="PIRSR" id="PIRSR038885-2"/>
    </source>
</evidence>
<feature type="transmembrane region" description="Helical" evidence="19">
    <location>
        <begin position="322"/>
        <end position="341"/>
    </location>
</feature>
<evidence type="ECO:0000256" key="1">
    <source>
        <dbReference type="ARBA" id="ARBA00002566"/>
    </source>
</evidence>
<feature type="transmembrane region" description="Helical" evidence="19">
    <location>
        <begin position="30"/>
        <end position="57"/>
    </location>
</feature>
<keyword evidence="7 19" id="KW-0679">Respiratory chain</keyword>
<dbReference type="SUPFAM" id="SSF81648">
    <property type="entry name" value="a domain/subunit of cytochrome bc1 complex (Ubiquinol-cytochrome c reductase)"/>
    <property type="match status" value="1"/>
</dbReference>
<organism evidence="22">
    <name type="scientific">Cardiochiles fuscipennis</name>
    <dbReference type="NCBI Taxonomy" id="69312"/>
    <lineage>
        <taxon>Eukaryota</taxon>
        <taxon>Metazoa</taxon>
        <taxon>Ecdysozoa</taxon>
        <taxon>Arthropoda</taxon>
        <taxon>Hexapoda</taxon>
        <taxon>Insecta</taxon>
        <taxon>Pterygota</taxon>
        <taxon>Neoptera</taxon>
        <taxon>Endopterygota</taxon>
        <taxon>Hymenoptera</taxon>
        <taxon>Apocrita</taxon>
        <taxon>Ichneumonoidea</taxon>
        <taxon>Braconidae</taxon>
        <taxon>Cardiochilinae</taxon>
        <taxon>Cardiochiles</taxon>
    </lineage>
</organism>
<keyword evidence="6 18" id="KW-0349">Heme</keyword>
<feature type="domain" description="Cytochrome b/b6 N-terminal region profile" evidence="20">
    <location>
        <begin position="2"/>
        <end position="210"/>
    </location>
</feature>
<feature type="binding site" description="axial binding residue" evidence="18">
    <location>
        <position position="183"/>
    </location>
    <ligand>
        <name>heme b</name>
        <dbReference type="ChEBI" id="CHEBI:60344"/>
        <label>b562</label>
    </ligand>
    <ligandPart>
        <name>Fe</name>
        <dbReference type="ChEBI" id="CHEBI:18248"/>
    </ligandPart>
</feature>
<dbReference type="PIRSF" id="PIRSF038885">
    <property type="entry name" value="COB"/>
    <property type="match status" value="1"/>
</dbReference>
<evidence type="ECO:0000256" key="4">
    <source>
        <dbReference type="ARBA" id="ARBA00013531"/>
    </source>
</evidence>
<dbReference type="PROSITE" id="PS51003">
    <property type="entry name" value="CYTB_CTER"/>
    <property type="match status" value="1"/>
</dbReference>
<feature type="transmembrane region" description="Helical" evidence="19">
    <location>
        <begin position="289"/>
        <end position="310"/>
    </location>
</feature>
<dbReference type="GO" id="GO:0005743">
    <property type="term" value="C:mitochondrial inner membrane"/>
    <property type="evidence" value="ECO:0007669"/>
    <property type="project" value="UniProtKB-SubCell"/>
</dbReference>
<comment type="function">
    <text evidence="1 19">Component of the ubiquinol-cytochrome c reductase complex (complex III or cytochrome b-c1 complex) that is part of the mitochondrial respiratory chain. The b-c1 complex mediates electron transfer from ubiquinol to cytochrome c. Contributes to the generation of a proton gradient across the mitochondrial membrane that is then used for ATP synthesis.</text>
</comment>
<dbReference type="Pfam" id="PF00032">
    <property type="entry name" value="Cytochrom_B_C"/>
    <property type="match status" value="1"/>
</dbReference>
<comment type="cofactor">
    <cofactor evidence="18">
        <name>heme</name>
        <dbReference type="ChEBI" id="CHEBI:30413"/>
    </cofactor>
    <text evidence="18">Binds 2 heme groups non-covalently.</text>
</comment>
<feature type="binding site" description="axial binding residue" evidence="18">
    <location>
        <position position="98"/>
    </location>
    <ligand>
        <name>heme b</name>
        <dbReference type="ChEBI" id="CHEBI:60344"/>
        <label>b566</label>
    </ligand>
    <ligandPart>
        <name>Fe</name>
        <dbReference type="ChEBI" id="CHEBI:18248"/>
    </ligandPart>
</feature>
<evidence type="ECO:0000256" key="2">
    <source>
        <dbReference type="ARBA" id="ARBA00004448"/>
    </source>
</evidence>
<feature type="binding site" description="axial binding residue" evidence="18">
    <location>
        <position position="84"/>
    </location>
    <ligand>
        <name>heme b</name>
        <dbReference type="ChEBI" id="CHEBI:60344"/>
        <label>b562</label>
    </ligand>
    <ligandPart>
        <name>Fe</name>
        <dbReference type="ChEBI" id="CHEBI:18248"/>
    </ligandPart>
</feature>
<dbReference type="Pfam" id="PF00033">
    <property type="entry name" value="Cytochrome_B"/>
    <property type="match status" value="1"/>
</dbReference>
<comment type="cofactor">
    <cofactor evidence="19">
        <name>heme b</name>
        <dbReference type="ChEBI" id="CHEBI:60344"/>
    </cofactor>
    <text evidence="19">Binds 2 heme groups non-covalently.</text>
</comment>
<dbReference type="PANTHER" id="PTHR19271">
    <property type="entry name" value="CYTOCHROME B"/>
    <property type="match status" value="1"/>
</dbReference>
<feature type="transmembrane region" description="Helical" evidence="19">
    <location>
        <begin position="111"/>
        <end position="134"/>
    </location>
</feature>
<feature type="transmembrane region" description="Helical" evidence="19">
    <location>
        <begin position="230"/>
        <end position="251"/>
    </location>
</feature>
<gene>
    <name evidence="22" type="primary">CYTB</name>
</gene>
<dbReference type="GO" id="GO:0046872">
    <property type="term" value="F:metal ion binding"/>
    <property type="evidence" value="ECO:0007669"/>
    <property type="project" value="UniProtKB-UniRule"/>
</dbReference>
<feature type="binding site" description="axial binding residue" evidence="18">
    <location>
        <position position="197"/>
    </location>
    <ligand>
        <name>heme b</name>
        <dbReference type="ChEBI" id="CHEBI:60344"/>
        <label>b566</label>
    </ligand>
    <ligandPart>
        <name>Fe</name>
        <dbReference type="ChEBI" id="CHEBI:18248"/>
    </ligandPart>
</feature>
<dbReference type="InterPro" id="IPR048259">
    <property type="entry name" value="Cytochrome_b_N_euk/bac"/>
</dbReference>
<dbReference type="PROSITE" id="PS51002">
    <property type="entry name" value="CYTB_NTER"/>
    <property type="match status" value="1"/>
</dbReference>
<dbReference type="InterPro" id="IPR016174">
    <property type="entry name" value="Di-haem_cyt_TM"/>
</dbReference>
<dbReference type="SUPFAM" id="SSF81342">
    <property type="entry name" value="Transmembrane di-heme cytochromes"/>
    <property type="match status" value="1"/>
</dbReference>
<evidence type="ECO:0000256" key="3">
    <source>
        <dbReference type="ARBA" id="ARBA00011649"/>
    </source>
</evidence>
<evidence type="ECO:0000259" key="21">
    <source>
        <dbReference type="PROSITE" id="PS51003"/>
    </source>
</evidence>
<keyword evidence="11 19" id="KW-0249">Electron transport</keyword>
<evidence type="ECO:0000256" key="5">
    <source>
        <dbReference type="ARBA" id="ARBA00022448"/>
    </source>
</evidence>
<evidence type="ECO:0000256" key="12">
    <source>
        <dbReference type="ARBA" id="ARBA00022989"/>
    </source>
</evidence>
<keyword evidence="10" id="KW-0999">Mitochondrion inner membrane</keyword>
<dbReference type="InterPro" id="IPR036150">
    <property type="entry name" value="Cyt_b/b6_C_sf"/>
</dbReference>
<proteinExistence type="inferred from homology"/>
<keyword evidence="16 19" id="KW-0472">Membrane</keyword>
<keyword evidence="14" id="KW-0830">Ubiquinone</keyword>
<feature type="binding site" evidence="17">
    <location>
        <position position="202"/>
    </location>
    <ligand>
        <name>a ubiquinone</name>
        <dbReference type="ChEBI" id="CHEBI:16389"/>
    </ligand>
</feature>
<dbReference type="Gene3D" id="1.20.810.10">
    <property type="entry name" value="Cytochrome Bc1 Complex, Chain C"/>
    <property type="match status" value="1"/>
</dbReference>
<evidence type="ECO:0000313" key="22">
    <source>
        <dbReference type="EMBL" id="AHA52498.1"/>
    </source>
</evidence>
<evidence type="ECO:0000256" key="16">
    <source>
        <dbReference type="ARBA" id="ARBA00023136"/>
    </source>
</evidence>
<dbReference type="InterPro" id="IPR005798">
    <property type="entry name" value="Cyt_b/b6_C"/>
</dbReference>
<keyword evidence="13 18" id="KW-0408">Iron</keyword>
<accession>A0A0A6ZKV5</accession>
<keyword evidence="12 19" id="KW-1133">Transmembrane helix</keyword>
<dbReference type="CDD" id="cd00284">
    <property type="entry name" value="Cytochrome_b_N"/>
    <property type="match status" value="1"/>
</dbReference>
<evidence type="ECO:0000256" key="10">
    <source>
        <dbReference type="ARBA" id="ARBA00022792"/>
    </source>
</evidence>